<accession>A0ABV9B6S9</accession>
<dbReference type="Proteomes" id="UP001595839">
    <property type="component" value="Unassembled WGS sequence"/>
</dbReference>
<evidence type="ECO:0000313" key="2">
    <source>
        <dbReference type="Proteomes" id="UP001595839"/>
    </source>
</evidence>
<gene>
    <name evidence="1" type="ORF">ACFPIH_49735</name>
</gene>
<evidence type="ECO:0000313" key="1">
    <source>
        <dbReference type="EMBL" id="MFC4507405.1"/>
    </source>
</evidence>
<keyword evidence="2" id="KW-1185">Reference proteome</keyword>
<organism evidence="1 2">
    <name type="scientific">Streptomyces vulcanius</name>
    <dbReference type="NCBI Taxonomy" id="1441876"/>
    <lineage>
        <taxon>Bacteria</taxon>
        <taxon>Bacillati</taxon>
        <taxon>Actinomycetota</taxon>
        <taxon>Actinomycetes</taxon>
        <taxon>Kitasatosporales</taxon>
        <taxon>Streptomycetaceae</taxon>
        <taxon>Streptomyces</taxon>
    </lineage>
</organism>
<dbReference type="EMBL" id="JBHSFK010000055">
    <property type="protein sequence ID" value="MFC4507405.1"/>
    <property type="molecule type" value="Genomic_DNA"/>
</dbReference>
<proteinExistence type="predicted"/>
<dbReference type="RefSeq" id="WP_381185811.1">
    <property type="nucleotide sequence ID" value="NZ_JBHSFK010000055.1"/>
</dbReference>
<comment type="caution">
    <text evidence="1">The sequence shown here is derived from an EMBL/GenBank/DDBJ whole genome shotgun (WGS) entry which is preliminary data.</text>
</comment>
<sequence length="158" mass="17251">MRLSSATPEAYAAEPASRLRQIASTAHAEIKGRRGLLAGIVAMDGDLPTELVSQLIAAQQWHQVWRCVSDRVDDVSVLVGTVYEQINEAPDGFLVLVARDLRAQFSQELHAGPKSPRPRSGVDQEFAYQWQAAQARYLAETCFLDDVPTVGSLGEDAS</sequence>
<protein>
    <submittedName>
        <fullName evidence="1">Uncharacterized protein</fullName>
    </submittedName>
</protein>
<name>A0ABV9B6S9_9ACTN</name>
<reference evidence="2" key="1">
    <citation type="journal article" date="2019" name="Int. J. Syst. Evol. Microbiol.">
        <title>The Global Catalogue of Microorganisms (GCM) 10K type strain sequencing project: providing services to taxonomists for standard genome sequencing and annotation.</title>
        <authorList>
            <consortium name="The Broad Institute Genomics Platform"/>
            <consortium name="The Broad Institute Genome Sequencing Center for Infectious Disease"/>
            <person name="Wu L."/>
            <person name="Ma J."/>
        </authorList>
    </citation>
    <scope>NUCLEOTIDE SEQUENCE [LARGE SCALE GENOMIC DNA]</scope>
    <source>
        <strain evidence="2">CGMCC 4.7177</strain>
    </source>
</reference>